<keyword evidence="5 7" id="KW-0067">ATP-binding</keyword>
<dbReference type="InterPro" id="IPR003593">
    <property type="entry name" value="AAA+_ATPase"/>
</dbReference>
<evidence type="ECO:0000313" key="7">
    <source>
        <dbReference type="EMBL" id="PRD41464.1"/>
    </source>
</evidence>
<dbReference type="InterPro" id="IPR022467">
    <property type="entry name" value="ABC_transprt_ATP-bd_su_PQQ"/>
</dbReference>
<dbReference type="GO" id="GO:0016887">
    <property type="term" value="F:ATP hydrolysis activity"/>
    <property type="evidence" value="ECO:0007669"/>
    <property type="project" value="InterPro"/>
</dbReference>
<dbReference type="SMART" id="SM00382">
    <property type="entry name" value="AAA"/>
    <property type="match status" value="1"/>
</dbReference>
<proteinExistence type="inferred from homology"/>
<comment type="similarity">
    <text evidence="1">Belongs to the ABC transporter superfamily.</text>
</comment>
<dbReference type="AlphaFoldDB" id="A0A2S9ILQ8"/>
<dbReference type="SUPFAM" id="SSF52540">
    <property type="entry name" value="P-loop containing nucleoside triphosphate hydrolases"/>
    <property type="match status" value="1"/>
</dbReference>
<evidence type="ECO:0000256" key="3">
    <source>
        <dbReference type="ARBA" id="ARBA00022458"/>
    </source>
</evidence>
<dbReference type="InterPro" id="IPR050763">
    <property type="entry name" value="ABC_transporter_ATP-binding"/>
</dbReference>
<evidence type="ECO:0000256" key="2">
    <source>
        <dbReference type="ARBA" id="ARBA00022448"/>
    </source>
</evidence>
<dbReference type="InterPro" id="IPR027417">
    <property type="entry name" value="P-loop_NTPase"/>
</dbReference>
<evidence type="ECO:0000256" key="1">
    <source>
        <dbReference type="ARBA" id="ARBA00005417"/>
    </source>
</evidence>
<name>A0A2S9ILQ8_9HYPH</name>
<dbReference type="RefSeq" id="WP_105744179.1">
    <property type="nucleotide sequence ID" value="NZ_PVBR01000020.1"/>
</dbReference>
<keyword evidence="2" id="KW-0813">Transport</keyword>
<dbReference type="Pfam" id="PF00005">
    <property type="entry name" value="ABC_tran"/>
    <property type="match status" value="1"/>
</dbReference>
<dbReference type="PANTHER" id="PTHR42711">
    <property type="entry name" value="ABC TRANSPORTER ATP-BINDING PROTEIN"/>
    <property type="match status" value="1"/>
</dbReference>
<accession>A0A2S9ILQ8</accession>
<keyword evidence="8" id="KW-1185">Reference proteome</keyword>
<evidence type="ECO:0000313" key="8">
    <source>
        <dbReference type="Proteomes" id="UP000239434"/>
    </source>
</evidence>
<organism evidence="7 8">
    <name type="scientific">Phyllobacterium phragmitis</name>
    <dbReference type="NCBI Taxonomy" id="2670329"/>
    <lineage>
        <taxon>Bacteria</taxon>
        <taxon>Pseudomonadati</taxon>
        <taxon>Pseudomonadota</taxon>
        <taxon>Alphaproteobacteria</taxon>
        <taxon>Hyphomicrobiales</taxon>
        <taxon>Phyllobacteriaceae</taxon>
        <taxon>Phyllobacterium</taxon>
    </lineage>
</organism>
<dbReference type="InterPro" id="IPR003439">
    <property type="entry name" value="ABC_transporter-like_ATP-bd"/>
</dbReference>
<dbReference type="PROSITE" id="PS00211">
    <property type="entry name" value="ABC_TRANSPORTER_1"/>
    <property type="match status" value="1"/>
</dbReference>
<keyword evidence="3" id="KW-0536">Nodulation</keyword>
<dbReference type="Proteomes" id="UP000239434">
    <property type="component" value="Unassembled WGS sequence"/>
</dbReference>
<dbReference type="InterPro" id="IPR017871">
    <property type="entry name" value="ABC_transporter-like_CS"/>
</dbReference>
<dbReference type="Gene3D" id="3.40.50.300">
    <property type="entry name" value="P-loop containing nucleotide triphosphate hydrolases"/>
    <property type="match status" value="1"/>
</dbReference>
<sequence>MNINAGRNIETRHETPPIPALELMSVGHAYGARKALDAVSFTIAPGRFAVLLGLNGAGKTTLFSLISHLFATRSGQIRVFGHDISRKPGDALRRLGIVFQARTLDLDLTVRQNLSYHASLHGIGRRETRRRIETLMESIDMGDRLNDKARSLSGGQMRRVEIIRALLHRPSLLLLDEATVGLDVKSRATILADIRELVRKDGISVLWATHLIDEVSDADQVIILHKGRLMADGRVEDVVAATGARTINDAFARLTGSQPPSPPPVQEEQP</sequence>
<evidence type="ECO:0000256" key="4">
    <source>
        <dbReference type="ARBA" id="ARBA00022741"/>
    </source>
</evidence>
<protein>
    <submittedName>
        <fullName evidence="7">ABC transporter ATP-binding protein</fullName>
    </submittedName>
</protein>
<dbReference type="EMBL" id="PVBR01000020">
    <property type="protein sequence ID" value="PRD41464.1"/>
    <property type="molecule type" value="Genomic_DNA"/>
</dbReference>
<feature type="domain" description="ABC transporter" evidence="6">
    <location>
        <begin position="21"/>
        <end position="251"/>
    </location>
</feature>
<comment type="caution">
    <text evidence="7">The sequence shown here is derived from an EMBL/GenBank/DDBJ whole genome shotgun (WGS) entry which is preliminary data.</text>
</comment>
<keyword evidence="4" id="KW-0547">Nucleotide-binding</keyword>
<gene>
    <name evidence="7" type="ORF">C5748_21505</name>
</gene>
<dbReference type="PROSITE" id="PS50893">
    <property type="entry name" value="ABC_TRANSPORTER_2"/>
    <property type="match status" value="1"/>
</dbReference>
<dbReference type="NCBIfam" id="TIGR03864">
    <property type="entry name" value="PQQ_ABC_ATP"/>
    <property type="match status" value="1"/>
</dbReference>
<dbReference type="PANTHER" id="PTHR42711:SF5">
    <property type="entry name" value="ABC TRANSPORTER ATP-BINDING PROTEIN NATA"/>
    <property type="match status" value="1"/>
</dbReference>
<dbReference type="GO" id="GO:0005524">
    <property type="term" value="F:ATP binding"/>
    <property type="evidence" value="ECO:0007669"/>
    <property type="project" value="UniProtKB-KW"/>
</dbReference>
<evidence type="ECO:0000256" key="5">
    <source>
        <dbReference type="ARBA" id="ARBA00022840"/>
    </source>
</evidence>
<evidence type="ECO:0000259" key="6">
    <source>
        <dbReference type="PROSITE" id="PS50893"/>
    </source>
</evidence>
<reference evidence="7 8" key="1">
    <citation type="submission" date="2018-02" db="EMBL/GenBank/DDBJ databases">
        <title>The draft genome of Phyllobacterium sp. 1N-3.</title>
        <authorList>
            <person name="Liu L."/>
            <person name="Li L."/>
            <person name="Zhang X."/>
            <person name="Wang T."/>
            <person name="Liang L."/>
        </authorList>
    </citation>
    <scope>NUCLEOTIDE SEQUENCE [LARGE SCALE GENOMIC DNA]</scope>
    <source>
        <strain evidence="7 8">1N-3</strain>
    </source>
</reference>